<dbReference type="EMBL" id="JBHRVV010000001">
    <property type="protein sequence ID" value="MFC3460105.1"/>
    <property type="molecule type" value="Genomic_DNA"/>
</dbReference>
<evidence type="ECO:0000256" key="3">
    <source>
        <dbReference type="ARBA" id="ARBA00022989"/>
    </source>
</evidence>
<feature type="transmembrane region" description="Helical" evidence="5">
    <location>
        <begin position="171"/>
        <end position="187"/>
    </location>
</feature>
<keyword evidence="8" id="KW-0436">Ligase</keyword>
<dbReference type="InterPro" id="IPR017528">
    <property type="entry name" value="CHP03097O-antigen_lig-rel"/>
</dbReference>
<dbReference type="PANTHER" id="PTHR37422:SF13">
    <property type="entry name" value="LIPOPOLYSACCHARIDE BIOSYNTHESIS PROTEIN PA4999-RELATED"/>
    <property type="match status" value="1"/>
</dbReference>
<evidence type="ECO:0000256" key="1">
    <source>
        <dbReference type="ARBA" id="ARBA00004141"/>
    </source>
</evidence>
<dbReference type="InterPro" id="IPR045979">
    <property type="entry name" value="DUF5935"/>
</dbReference>
<comment type="caution">
    <text evidence="8">The sequence shown here is derived from an EMBL/GenBank/DDBJ whole genome shotgun (WGS) entry which is preliminary data.</text>
</comment>
<feature type="transmembrane region" description="Helical" evidence="5">
    <location>
        <begin position="103"/>
        <end position="122"/>
    </location>
</feature>
<evidence type="ECO:0000256" key="2">
    <source>
        <dbReference type="ARBA" id="ARBA00022692"/>
    </source>
</evidence>
<evidence type="ECO:0000313" key="9">
    <source>
        <dbReference type="Proteomes" id="UP001595665"/>
    </source>
</evidence>
<keyword evidence="9" id="KW-1185">Reference proteome</keyword>
<feature type="transmembrane region" description="Helical" evidence="5">
    <location>
        <begin position="7"/>
        <end position="33"/>
    </location>
</feature>
<feature type="transmembrane region" description="Helical" evidence="5">
    <location>
        <begin position="239"/>
        <end position="256"/>
    </location>
</feature>
<feature type="transmembrane region" description="Helical" evidence="5">
    <location>
        <begin position="70"/>
        <end position="91"/>
    </location>
</feature>
<feature type="transmembrane region" description="Helical" evidence="5">
    <location>
        <begin position="199"/>
        <end position="227"/>
    </location>
</feature>
<evidence type="ECO:0000259" key="7">
    <source>
        <dbReference type="Pfam" id="PF19358"/>
    </source>
</evidence>
<dbReference type="Pfam" id="PF19358">
    <property type="entry name" value="DUF5935"/>
    <property type="match status" value="1"/>
</dbReference>
<keyword evidence="4 5" id="KW-0472">Membrane</keyword>
<feature type="transmembrane region" description="Helical" evidence="5">
    <location>
        <begin position="39"/>
        <end position="63"/>
    </location>
</feature>
<dbReference type="RefSeq" id="WP_312549672.1">
    <property type="nucleotide sequence ID" value="NZ_JBHRVV010000001.1"/>
</dbReference>
<feature type="transmembrane region" description="Helical" evidence="5">
    <location>
        <begin position="350"/>
        <end position="370"/>
    </location>
</feature>
<keyword evidence="2 5" id="KW-0812">Transmembrane</keyword>
<dbReference type="GO" id="GO:0016874">
    <property type="term" value="F:ligase activity"/>
    <property type="evidence" value="ECO:0007669"/>
    <property type="project" value="UniProtKB-KW"/>
</dbReference>
<feature type="transmembrane region" description="Helical" evidence="5">
    <location>
        <begin position="129"/>
        <end position="151"/>
    </location>
</feature>
<dbReference type="Proteomes" id="UP001595665">
    <property type="component" value="Unassembled WGS sequence"/>
</dbReference>
<gene>
    <name evidence="8" type="ORF">ACFOPH_17880</name>
</gene>
<comment type="subcellular location">
    <subcellularLocation>
        <location evidence="1">Membrane</location>
        <topology evidence="1">Multi-pass membrane protein</topology>
    </subcellularLocation>
</comment>
<organism evidence="8 9">
    <name type="scientific">Massilia haematophila</name>
    <dbReference type="NCBI Taxonomy" id="457923"/>
    <lineage>
        <taxon>Bacteria</taxon>
        <taxon>Pseudomonadati</taxon>
        <taxon>Pseudomonadota</taxon>
        <taxon>Betaproteobacteria</taxon>
        <taxon>Burkholderiales</taxon>
        <taxon>Oxalobacteraceae</taxon>
        <taxon>Telluria group</taxon>
        <taxon>Massilia</taxon>
    </lineage>
</organism>
<accession>A0ABV7PPM0</accession>
<feature type="domain" description="DUF5935" evidence="7">
    <location>
        <begin position="1"/>
        <end position="186"/>
    </location>
</feature>
<feature type="domain" description="O-antigen ligase-related" evidence="6">
    <location>
        <begin position="205"/>
        <end position="357"/>
    </location>
</feature>
<dbReference type="InterPro" id="IPR007016">
    <property type="entry name" value="O-antigen_ligase-rel_domated"/>
</dbReference>
<evidence type="ECO:0000259" key="6">
    <source>
        <dbReference type="Pfam" id="PF04932"/>
    </source>
</evidence>
<dbReference type="PANTHER" id="PTHR37422">
    <property type="entry name" value="TEICHURONIC ACID BIOSYNTHESIS PROTEIN TUAE"/>
    <property type="match status" value="1"/>
</dbReference>
<sequence length="460" mass="51217">MRDMFMLLMLVLMLYAMVQRPFVAVGMWLWTALFFPNAWVYGIASVPRYNLLFAGIAILGYLAWKEKPKVNLTGLGAAILLFFAWTTISTVTSIGNPDWSWMIWQRFWKVIALFAIIVMVIEDKLHLDFVLWCVVFSVGFYADLEALKFLVSGGGHNIVGLPGHVLGDRNELSLAFVMTLPICYYLWTEYGKQSRILSLGLLGTMAMLVIGVIGTQSRGGFIALLVLGGYMFVKSDRKVLLTILILLLSIGLSYIVSDNWTARIETIHSADEDNSFMTRVVAWKLSFIMAMQHPFFGGGFKSLEYFPVWSELSKEFFSYPWFYTGNVMPNTTVGRAAHSIYFQVLGDHGFGGLVLYLICLCGGFLKAGSVARRARRIGAPDWLATSATMLQLSLFAFAVGGAALSLAYFDLLFALFGLIVVMETRLLPAYVSQIARTMAASTTYTTRPGDVLAPYPEGAR</sequence>
<proteinExistence type="predicted"/>
<evidence type="ECO:0000256" key="5">
    <source>
        <dbReference type="SAM" id="Phobius"/>
    </source>
</evidence>
<reference evidence="9" key="1">
    <citation type="journal article" date="2019" name="Int. J. Syst. Evol. Microbiol.">
        <title>The Global Catalogue of Microorganisms (GCM) 10K type strain sequencing project: providing services to taxonomists for standard genome sequencing and annotation.</title>
        <authorList>
            <consortium name="The Broad Institute Genomics Platform"/>
            <consortium name="The Broad Institute Genome Sequencing Center for Infectious Disease"/>
            <person name="Wu L."/>
            <person name="Ma J."/>
        </authorList>
    </citation>
    <scope>NUCLEOTIDE SEQUENCE [LARGE SCALE GENOMIC DNA]</scope>
    <source>
        <strain evidence="9">CCM 7480</strain>
    </source>
</reference>
<dbReference type="Pfam" id="PF04932">
    <property type="entry name" value="Wzy_C"/>
    <property type="match status" value="1"/>
</dbReference>
<evidence type="ECO:0000313" key="8">
    <source>
        <dbReference type="EMBL" id="MFC3460105.1"/>
    </source>
</evidence>
<protein>
    <submittedName>
        <fullName evidence="8">O-glycosylation ligase, exosortase A system-associated</fullName>
    </submittedName>
</protein>
<dbReference type="NCBIfam" id="TIGR03097">
    <property type="entry name" value="PEP_O_lig_1"/>
    <property type="match status" value="1"/>
</dbReference>
<dbReference type="InterPro" id="IPR051533">
    <property type="entry name" value="WaaL-like"/>
</dbReference>
<evidence type="ECO:0000256" key="4">
    <source>
        <dbReference type="ARBA" id="ARBA00023136"/>
    </source>
</evidence>
<keyword evidence="3 5" id="KW-1133">Transmembrane helix</keyword>
<feature type="transmembrane region" description="Helical" evidence="5">
    <location>
        <begin position="276"/>
        <end position="296"/>
    </location>
</feature>
<feature type="transmembrane region" description="Helical" evidence="5">
    <location>
        <begin position="382"/>
        <end position="405"/>
    </location>
</feature>
<name>A0ABV7PPM0_9BURK</name>